<dbReference type="GO" id="GO:0009253">
    <property type="term" value="P:peptidoglycan catabolic process"/>
    <property type="evidence" value="ECO:0007669"/>
    <property type="project" value="InterPro"/>
</dbReference>
<dbReference type="PANTHER" id="PTHR34135:SF2">
    <property type="entry name" value="LYSOZYME"/>
    <property type="match status" value="1"/>
</dbReference>
<feature type="transmembrane region" description="Helical" evidence="2">
    <location>
        <begin position="9"/>
        <end position="30"/>
    </location>
</feature>
<dbReference type="Pfam" id="PF01183">
    <property type="entry name" value="Glyco_hydro_25"/>
    <property type="match status" value="1"/>
</dbReference>
<reference evidence="4 6" key="3">
    <citation type="submission" date="2020-11" db="EMBL/GenBank/DDBJ databases">
        <title>Closed and high quality bacterial genomes of the OMM12 community.</title>
        <authorList>
            <person name="Marbouty M."/>
            <person name="Lamy-Besnier Q."/>
            <person name="Debarbieux L."/>
            <person name="Koszul R."/>
        </authorList>
    </citation>
    <scope>NUCLEOTIDE SEQUENCE [LARGE SCALE GENOMIC DNA]</scope>
    <source>
        <strain evidence="4 6">KB18</strain>
    </source>
</reference>
<proteinExistence type="inferred from homology"/>
<evidence type="ECO:0000256" key="2">
    <source>
        <dbReference type="SAM" id="Phobius"/>
    </source>
</evidence>
<organism evidence="4 6">
    <name type="scientific">Acutalibacter muris</name>
    <dbReference type="NCBI Taxonomy" id="1796620"/>
    <lineage>
        <taxon>Bacteria</taxon>
        <taxon>Bacillati</taxon>
        <taxon>Bacillota</taxon>
        <taxon>Clostridia</taxon>
        <taxon>Eubacteriales</taxon>
        <taxon>Acutalibacteraceae</taxon>
        <taxon>Acutalibacter</taxon>
    </lineage>
</organism>
<dbReference type="AlphaFoldDB" id="A0A1Z2XVD3"/>
<keyword evidence="2" id="KW-1133">Transmembrane helix</keyword>
<dbReference type="PROSITE" id="PS51904">
    <property type="entry name" value="GLYCOSYL_HYDROL_F25_2"/>
    <property type="match status" value="1"/>
</dbReference>
<dbReference type="RefSeq" id="WP_066537880.1">
    <property type="nucleotide sequence ID" value="NZ_CAJTCQ010000001.1"/>
</dbReference>
<evidence type="ECO:0000256" key="1">
    <source>
        <dbReference type="ARBA" id="ARBA00010646"/>
    </source>
</evidence>
<gene>
    <name evidence="3" type="ORF">ADH66_18235</name>
    <name evidence="4" type="ORF">I5Q82_08650</name>
</gene>
<sequence length="300" mass="33679">MNKEQIRKLSLICAAVALFVVIITVIIVLVTREPSEEGPGSGTEPSLIIPEGMRLVDDIYSGEIIIPDFDIPELKYDREGFSTGEDGITRYKDAVMGVDVSEFQGEVDWYAVKAAGAEFAIIRVGYRGMTQGLLTEDSRFAENFRNSGSAGLKRGVYFFSQAVTEQEAVAEAEFVLEKLEGAKLEYPIVFDWEPPAPSEDLPEDSLRAHGCTGEDVTKCAAAFCERVKEGGYIPCVYFNKHQAYNFYDLEKLKEYDFWYAEYNPLPSTVYNFRTWQYTDAGNIPGIETTVDLDICMEPYL</sequence>
<dbReference type="EMBL" id="CP021422">
    <property type="protein sequence ID" value="ASB42415.1"/>
    <property type="molecule type" value="Genomic_DNA"/>
</dbReference>
<dbReference type="PANTHER" id="PTHR34135">
    <property type="entry name" value="LYSOZYME"/>
    <property type="match status" value="1"/>
</dbReference>
<dbReference type="GO" id="GO:0016998">
    <property type="term" value="P:cell wall macromolecule catabolic process"/>
    <property type="evidence" value="ECO:0007669"/>
    <property type="project" value="InterPro"/>
</dbReference>
<keyword evidence="2" id="KW-0812">Transmembrane</keyword>
<name>A0A1Z2XVD3_9FIRM</name>
<evidence type="ECO:0000313" key="6">
    <source>
        <dbReference type="Proteomes" id="UP000596035"/>
    </source>
</evidence>
<keyword evidence="2" id="KW-0472">Membrane</keyword>
<accession>A0A1Z2XVD3</accession>
<dbReference type="CDD" id="cd06414">
    <property type="entry name" value="GH25_LytC-like"/>
    <property type="match status" value="1"/>
</dbReference>
<comment type="similarity">
    <text evidence="1">Belongs to the glycosyl hydrolase 25 family.</text>
</comment>
<dbReference type="SUPFAM" id="SSF51445">
    <property type="entry name" value="(Trans)glycosidases"/>
    <property type="match status" value="1"/>
</dbReference>
<reference evidence="5" key="2">
    <citation type="submission" date="2017-05" db="EMBL/GenBank/DDBJ databases">
        <title>Improved OligoMM genomes.</title>
        <authorList>
            <person name="Garzetti D."/>
        </authorList>
    </citation>
    <scope>NUCLEOTIDE SEQUENCE [LARGE SCALE GENOMIC DNA]</scope>
    <source>
        <strain evidence="5">KB18</strain>
    </source>
</reference>
<dbReference type="Gene3D" id="3.20.20.80">
    <property type="entry name" value="Glycosidases"/>
    <property type="match status" value="1"/>
</dbReference>
<dbReference type="InterPro" id="IPR002053">
    <property type="entry name" value="Glyco_hydro_25"/>
</dbReference>
<dbReference type="Proteomes" id="UP000196710">
    <property type="component" value="Chromosome"/>
</dbReference>
<dbReference type="Proteomes" id="UP000596035">
    <property type="component" value="Chromosome"/>
</dbReference>
<dbReference type="EMBL" id="CP065321">
    <property type="protein sequence ID" value="QQR31702.1"/>
    <property type="molecule type" value="Genomic_DNA"/>
</dbReference>
<protein>
    <submittedName>
        <fullName evidence="4">Glycoside hydrolase family 25 protein</fullName>
    </submittedName>
</protein>
<keyword evidence="4" id="KW-0378">Hydrolase</keyword>
<keyword evidence="5" id="KW-1185">Reference proteome</keyword>
<evidence type="ECO:0000313" key="4">
    <source>
        <dbReference type="EMBL" id="QQR31702.1"/>
    </source>
</evidence>
<dbReference type="GO" id="GO:0016052">
    <property type="term" value="P:carbohydrate catabolic process"/>
    <property type="evidence" value="ECO:0007669"/>
    <property type="project" value="TreeGrafter"/>
</dbReference>
<evidence type="ECO:0000313" key="3">
    <source>
        <dbReference type="EMBL" id="ASB42415.1"/>
    </source>
</evidence>
<dbReference type="KEGG" id="amur:ADH66_18235"/>
<dbReference type="GO" id="GO:0003796">
    <property type="term" value="F:lysozyme activity"/>
    <property type="evidence" value="ECO:0007669"/>
    <property type="project" value="InterPro"/>
</dbReference>
<reference evidence="3" key="1">
    <citation type="journal article" date="2017" name="Genome Announc.">
        <title>High-Quality Whole-Genome Sequences of the Oligo-Mouse-Microbiota Bacterial Community.</title>
        <authorList>
            <person name="Garzetti D."/>
            <person name="Brugiroux S."/>
            <person name="Bunk B."/>
            <person name="Pukall R."/>
            <person name="McCoy K.D."/>
            <person name="Macpherson A.J."/>
            <person name="Stecher B."/>
        </authorList>
    </citation>
    <scope>NUCLEOTIDE SEQUENCE</scope>
    <source>
        <strain evidence="3">KB18</strain>
    </source>
</reference>
<dbReference type="InterPro" id="IPR017853">
    <property type="entry name" value="GH"/>
</dbReference>
<evidence type="ECO:0000313" key="5">
    <source>
        <dbReference type="Proteomes" id="UP000196710"/>
    </source>
</evidence>